<dbReference type="OrthoDB" id="9813394at2"/>
<dbReference type="InterPro" id="IPR003661">
    <property type="entry name" value="HisK_dim/P_dom"/>
</dbReference>
<evidence type="ECO:0000256" key="2">
    <source>
        <dbReference type="ARBA" id="ARBA00012438"/>
    </source>
</evidence>
<dbReference type="RefSeq" id="WP_066677151.1">
    <property type="nucleotide sequence ID" value="NZ_CABMIZ010000023.1"/>
</dbReference>
<dbReference type="PROSITE" id="PS50109">
    <property type="entry name" value="HIS_KIN"/>
    <property type="match status" value="1"/>
</dbReference>
<keyword evidence="7" id="KW-0472">Membrane</keyword>
<dbReference type="SUPFAM" id="SSF47384">
    <property type="entry name" value="Homodimeric domain of signal transducing histidine kinase"/>
    <property type="match status" value="1"/>
</dbReference>
<dbReference type="SMART" id="SM00387">
    <property type="entry name" value="HATPase_c"/>
    <property type="match status" value="1"/>
</dbReference>
<keyword evidence="5" id="KW-0902">Two-component regulatory system</keyword>
<dbReference type="PANTHER" id="PTHR43547">
    <property type="entry name" value="TWO-COMPONENT HISTIDINE KINASE"/>
    <property type="match status" value="1"/>
</dbReference>
<dbReference type="InterPro" id="IPR003594">
    <property type="entry name" value="HATPase_dom"/>
</dbReference>
<dbReference type="KEGG" id="csep:CP523_13760"/>
<evidence type="ECO:0000313" key="10">
    <source>
        <dbReference type="EMBL" id="USS02003.1"/>
    </source>
</evidence>
<accession>A0A9N7JN60</accession>
<evidence type="ECO:0000313" key="9">
    <source>
        <dbReference type="EMBL" id="AYE35410.1"/>
    </source>
</evidence>
<dbReference type="SMART" id="SM00388">
    <property type="entry name" value="HisKA"/>
    <property type="match status" value="1"/>
</dbReference>
<keyword evidence="12" id="KW-1185">Reference proteome</keyword>
<dbReference type="EC" id="2.7.13.3" evidence="2"/>
<dbReference type="GO" id="GO:0000155">
    <property type="term" value="F:phosphorelay sensor kinase activity"/>
    <property type="evidence" value="ECO:0007669"/>
    <property type="project" value="InterPro"/>
</dbReference>
<dbReference type="EMBL" id="CP099799">
    <property type="protein sequence ID" value="USS02003.1"/>
    <property type="molecule type" value="Genomic_DNA"/>
</dbReference>
<protein>
    <recommendedName>
        <fullName evidence="2">histidine kinase</fullName>
        <ecNumber evidence="2">2.7.13.3</ecNumber>
    </recommendedName>
</protein>
<sequence>MDFNSLGEKDIIIEKSLLARFFYTCIVLLIVFFNDLYRFNFAIKVLCIVISILMFLMSNVKRSRKDLGFIKYIGIGFIYIGILIMGQLVCLTYFNDSILFYLISLVLNTFKSILLIIALILNEKEVSLVKSNIIFFLTIIFLFIILKYPLINIDFFYNNIGIILINFFMFIVNGLFIKKSNNIKCSREKRLFLIWIIIIIINNILEFSKGNNSVILSYIISIISVNSFIIMYKLVERNLLSNAYKQAFLGLRDLQKSNTELNDSLMRRERLLKDTKKQIAKSEKRYEEMIESISEGILIFNNEHLSYINNDGLDCIFCKLSGEFINEDINYILEVLVEQKFTRNEIDKGFIKVVKINDKSNNERVLEITLINMDCSNKILLIKDITHLDEHRVFMKNIRKYISTEKVKDEFYSNISHELRTPINVISSALQLNKVNISNGELEKLQRNNKVVKQNCLRLIRTINNFIDTNKLTEGYLESNKKVYNIVNIIENVVLASNKYMLLKKNILIFDSEEEDIYVYCDRNQIERIMLNILSNSLKHGEIEGKIQVNIRCLEDNVEIIVENDAKAIPEDKRRVIFDKFTKIDNSLARPSEGSGLGLFLTKKLVELNNGKIYLETKGDIGNMFIITFPYSENENEVYSNTIYEINELDEKVDIEFSDIYF</sequence>
<dbReference type="GeneID" id="303561751"/>
<dbReference type="Proteomes" id="UP001055437">
    <property type="component" value="Chromosome"/>
</dbReference>
<dbReference type="AlphaFoldDB" id="A0A9N7JN60"/>
<evidence type="ECO:0000313" key="12">
    <source>
        <dbReference type="Proteomes" id="UP001055437"/>
    </source>
</evidence>
<feature type="transmembrane region" description="Helical" evidence="7">
    <location>
        <begin position="156"/>
        <end position="177"/>
    </location>
</feature>
<feature type="transmembrane region" description="Helical" evidence="7">
    <location>
        <begin position="12"/>
        <end position="33"/>
    </location>
</feature>
<feature type="domain" description="Histidine kinase" evidence="8">
    <location>
        <begin position="414"/>
        <end position="633"/>
    </location>
</feature>
<dbReference type="EMBL" id="CP023671">
    <property type="protein sequence ID" value="AYE35410.1"/>
    <property type="molecule type" value="Genomic_DNA"/>
</dbReference>
<dbReference type="InterPro" id="IPR036890">
    <property type="entry name" value="HATPase_C_sf"/>
</dbReference>
<feature type="coiled-coil region" evidence="6">
    <location>
        <begin position="265"/>
        <end position="292"/>
    </location>
</feature>
<dbReference type="Pfam" id="PF02518">
    <property type="entry name" value="HATPase_c"/>
    <property type="match status" value="1"/>
</dbReference>
<dbReference type="InterPro" id="IPR036097">
    <property type="entry name" value="HisK_dim/P_sf"/>
</dbReference>
<dbReference type="Gene3D" id="1.10.287.130">
    <property type="match status" value="1"/>
</dbReference>
<evidence type="ECO:0000256" key="3">
    <source>
        <dbReference type="ARBA" id="ARBA00022553"/>
    </source>
</evidence>
<evidence type="ECO:0000256" key="7">
    <source>
        <dbReference type="SAM" id="Phobius"/>
    </source>
</evidence>
<evidence type="ECO:0000259" key="8">
    <source>
        <dbReference type="PROSITE" id="PS50109"/>
    </source>
</evidence>
<dbReference type="InterPro" id="IPR005467">
    <property type="entry name" value="His_kinase_dom"/>
</dbReference>
<keyword evidence="7" id="KW-1133">Transmembrane helix</keyword>
<feature type="transmembrane region" description="Helical" evidence="7">
    <location>
        <begin position="69"/>
        <end position="94"/>
    </location>
</feature>
<reference evidence="9 11" key="1">
    <citation type="submission" date="2017-09" db="EMBL/GenBank/DDBJ databases">
        <authorList>
            <person name="Thomas P."/>
            <person name="Seyboldt C."/>
        </authorList>
    </citation>
    <scope>NUCLEOTIDE SEQUENCE [LARGE SCALE GENOMIC DNA]</scope>
    <source>
        <strain evidence="9 11">DSM 7534</strain>
    </source>
</reference>
<feature type="transmembrane region" description="Helical" evidence="7">
    <location>
        <begin position="39"/>
        <end position="57"/>
    </location>
</feature>
<feature type="transmembrane region" description="Helical" evidence="7">
    <location>
        <begin position="100"/>
        <end position="121"/>
    </location>
</feature>
<keyword evidence="6" id="KW-0175">Coiled coil</keyword>
<feature type="coiled-coil region" evidence="6">
    <location>
        <begin position="435"/>
        <end position="462"/>
    </location>
</feature>
<evidence type="ECO:0000256" key="5">
    <source>
        <dbReference type="ARBA" id="ARBA00023012"/>
    </source>
</evidence>
<dbReference type="Gene3D" id="3.30.565.10">
    <property type="entry name" value="Histidine kinase-like ATPase, C-terminal domain"/>
    <property type="match status" value="1"/>
</dbReference>
<reference evidence="10" key="2">
    <citation type="submission" date="2022-06" db="EMBL/GenBank/DDBJ databases">
        <authorList>
            <person name="Holder M.E."/>
            <person name="Ajami N.J."/>
            <person name="Petrosino J.F."/>
        </authorList>
    </citation>
    <scope>NUCLEOTIDE SEQUENCE</scope>
    <source>
        <strain evidence="10">RMA 8861</strain>
    </source>
</reference>
<proteinExistence type="predicted"/>
<name>A0A9N7JN60_CLOSE</name>
<keyword evidence="7" id="KW-0812">Transmembrane</keyword>
<feature type="transmembrane region" description="Helical" evidence="7">
    <location>
        <begin position="189"/>
        <end position="208"/>
    </location>
</feature>
<dbReference type="InterPro" id="IPR004358">
    <property type="entry name" value="Sig_transdc_His_kin-like_C"/>
</dbReference>
<evidence type="ECO:0000256" key="4">
    <source>
        <dbReference type="ARBA" id="ARBA00022777"/>
    </source>
</evidence>
<feature type="transmembrane region" description="Helical" evidence="7">
    <location>
        <begin position="133"/>
        <end position="150"/>
    </location>
</feature>
<evidence type="ECO:0000256" key="6">
    <source>
        <dbReference type="SAM" id="Coils"/>
    </source>
</evidence>
<keyword evidence="4 9" id="KW-0808">Transferase</keyword>
<evidence type="ECO:0000256" key="1">
    <source>
        <dbReference type="ARBA" id="ARBA00000085"/>
    </source>
</evidence>
<evidence type="ECO:0000313" key="11">
    <source>
        <dbReference type="Proteomes" id="UP000280586"/>
    </source>
</evidence>
<dbReference type="PANTHER" id="PTHR43547:SF2">
    <property type="entry name" value="HYBRID SIGNAL TRANSDUCTION HISTIDINE KINASE C"/>
    <property type="match status" value="1"/>
</dbReference>
<gene>
    <name evidence="9" type="ORF">CP523_13760</name>
    <name evidence="10" type="ORF">NH397_06150</name>
</gene>
<dbReference type="Pfam" id="PF00512">
    <property type="entry name" value="HisKA"/>
    <property type="match status" value="1"/>
</dbReference>
<comment type="catalytic activity">
    <reaction evidence="1">
        <text>ATP + protein L-histidine = ADP + protein N-phospho-L-histidine.</text>
        <dbReference type="EC" id="2.7.13.3"/>
    </reaction>
</comment>
<dbReference type="Proteomes" id="UP000280586">
    <property type="component" value="Chromosome"/>
</dbReference>
<dbReference type="PRINTS" id="PR00344">
    <property type="entry name" value="BCTRLSENSOR"/>
</dbReference>
<feature type="transmembrane region" description="Helical" evidence="7">
    <location>
        <begin position="214"/>
        <end position="235"/>
    </location>
</feature>
<organism evidence="9 11">
    <name type="scientific">Clostridium septicum</name>
    <dbReference type="NCBI Taxonomy" id="1504"/>
    <lineage>
        <taxon>Bacteria</taxon>
        <taxon>Bacillati</taxon>
        <taxon>Bacillota</taxon>
        <taxon>Clostridia</taxon>
        <taxon>Eubacteriales</taxon>
        <taxon>Clostridiaceae</taxon>
        <taxon>Clostridium</taxon>
    </lineage>
</organism>
<dbReference type="CDD" id="cd00082">
    <property type="entry name" value="HisKA"/>
    <property type="match status" value="1"/>
</dbReference>
<keyword evidence="3" id="KW-0597">Phosphoprotein</keyword>
<dbReference type="SUPFAM" id="SSF55874">
    <property type="entry name" value="ATPase domain of HSP90 chaperone/DNA topoisomerase II/histidine kinase"/>
    <property type="match status" value="1"/>
</dbReference>
<keyword evidence="4 9" id="KW-0418">Kinase</keyword>